<feature type="compositionally biased region" description="Basic and acidic residues" evidence="5">
    <location>
        <begin position="330"/>
        <end position="343"/>
    </location>
</feature>
<dbReference type="InParanoid" id="E9GLR4"/>
<sequence>MAMTPMQFSLTIILAFAVYCDCQSNGPGLSSSWAKLQISPDTLSSMEYGNFLIEIYEHANNHKATTTASEKKYFYSPLALLDHTSAVSVYNNVTNQPEMRFRVEMWNDKVQNEVIFNKLANEMRSNPEQFDHLKLLYSLSSQTSQTKQTTISIDSVTSGRMVSTLLQKFGDKKEIFLTANDEKKMLSETATNIRMDTFDDSEVGSPDTETQILNILKDLLVTSRTTIKEQSDKMWDSVFWNEDNYRPDKTTKTLNEIIKKLDTETQRKMAGMFQKAERQSEITEKLTSSNKDAEKRREEQIRRENQSKDGNEEEIRRSQATDQEQSSRNQTRDDKSTTSRDDTDIAVDGVGSDDGVKIATNNSHTHNTYQQNERKENAKKNSNAYDRKMENKEKFQHNYDSNSWADVDRISSTISGKMAIDSDRSRRVEILKEDVEKLLQESRDHIQWDGEKFVPKPMQLSRINLGKFRDSQTFQDRNVRVRYTNAELSAPIKFVEHAELTVTDEWNNLKDELKVTQKELTEMKTITRNMSMELKETLVSLTKRNTELGIVKSDLTNTKFDLASKLEVTRKELAEMKIIAGNLSTELKETVISLTKTNTELSKVKINMRIDLASKLEGTENELAESKLSVKNFSLELKANSQRFGYELKTTEDNLRKELKAILNNLETTTTNLASAKTELSNTKSAVTDLTTKLNARTKEIVDIGQMPTSCWDLQRMGYKLSGVFLVKGLKKIEAVYCDFYPNQNDLQKWIGYADVKSSSTHFYVQKNSTFSTLKTPIPFDLAVVNEGNGMNSTSGIFTAPRPGIYFFSFTGVATFPASSSKVNLYVFLYLNGGYVGTGYVEEANTVTGQSSPLTMQSTLILKKGDRVWVQIDFKSPEVILYDYSGHYTHFTGFALEEEIVASL</sequence>
<dbReference type="GO" id="GO:0005615">
    <property type="term" value="C:extracellular space"/>
    <property type="evidence" value="ECO:0000318"/>
    <property type="project" value="GO_Central"/>
</dbReference>
<evidence type="ECO:0000313" key="8">
    <source>
        <dbReference type="EMBL" id="EFX79641.1"/>
    </source>
</evidence>
<feature type="compositionally biased region" description="Polar residues" evidence="5">
    <location>
        <begin position="359"/>
        <end position="371"/>
    </location>
</feature>
<protein>
    <recommendedName>
        <fullName evidence="7">C1q domain-containing protein</fullName>
    </recommendedName>
</protein>
<evidence type="ECO:0000256" key="3">
    <source>
        <dbReference type="ARBA" id="ARBA00022729"/>
    </source>
</evidence>
<evidence type="ECO:0000256" key="6">
    <source>
        <dbReference type="SAM" id="SignalP"/>
    </source>
</evidence>
<dbReference type="SMART" id="SM00110">
    <property type="entry name" value="C1Q"/>
    <property type="match status" value="1"/>
</dbReference>
<feature type="chain" id="PRO_5003240452" description="C1q domain-containing protein" evidence="6">
    <location>
        <begin position="23"/>
        <end position="904"/>
    </location>
</feature>
<evidence type="ECO:0000259" key="7">
    <source>
        <dbReference type="PROSITE" id="PS50871"/>
    </source>
</evidence>
<dbReference type="Pfam" id="PF00386">
    <property type="entry name" value="C1q"/>
    <property type="match status" value="1"/>
</dbReference>
<dbReference type="Proteomes" id="UP000000305">
    <property type="component" value="Unassembled WGS sequence"/>
</dbReference>
<dbReference type="SUPFAM" id="SSF49842">
    <property type="entry name" value="TNF-like"/>
    <property type="match status" value="1"/>
</dbReference>
<reference evidence="8 9" key="1">
    <citation type="journal article" date="2011" name="Science">
        <title>The ecoresponsive genome of Daphnia pulex.</title>
        <authorList>
            <person name="Colbourne J.K."/>
            <person name="Pfrender M.E."/>
            <person name="Gilbert D."/>
            <person name="Thomas W.K."/>
            <person name="Tucker A."/>
            <person name="Oakley T.H."/>
            <person name="Tokishita S."/>
            <person name="Aerts A."/>
            <person name="Arnold G.J."/>
            <person name="Basu M.K."/>
            <person name="Bauer D.J."/>
            <person name="Caceres C.E."/>
            <person name="Carmel L."/>
            <person name="Casola C."/>
            <person name="Choi J.H."/>
            <person name="Detter J.C."/>
            <person name="Dong Q."/>
            <person name="Dusheyko S."/>
            <person name="Eads B.D."/>
            <person name="Frohlich T."/>
            <person name="Geiler-Samerotte K.A."/>
            <person name="Gerlach D."/>
            <person name="Hatcher P."/>
            <person name="Jogdeo S."/>
            <person name="Krijgsveld J."/>
            <person name="Kriventseva E.V."/>
            <person name="Kultz D."/>
            <person name="Laforsch C."/>
            <person name="Lindquist E."/>
            <person name="Lopez J."/>
            <person name="Manak J.R."/>
            <person name="Muller J."/>
            <person name="Pangilinan J."/>
            <person name="Patwardhan R.P."/>
            <person name="Pitluck S."/>
            <person name="Pritham E.J."/>
            <person name="Rechtsteiner A."/>
            <person name="Rho M."/>
            <person name="Rogozin I.B."/>
            <person name="Sakarya O."/>
            <person name="Salamov A."/>
            <person name="Schaack S."/>
            <person name="Shapiro H."/>
            <person name="Shiga Y."/>
            <person name="Skalitzky C."/>
            <person name="Smith Z."/>
            <person name="Souvorov A."/>
            <person name="Sung W."/>
            <person name="Tang Z."/>
            <person name="Tsuchiya D."/>
            <person name="Tu H."/>
            <person name="Vos H."/>
            <person name="Wang M."/>
            <person name="Wolf Y.I."/>
            <person name="Yamagata H."/>
            <person name="Yamada T."/>
            <person name="Ye Y."/>
            <person name="Shaw J.R."/>
            <person name="Andrews J."/>
            <person name="Crease T.J."/>
            <person name="Tang H."/>
            <person name="Lucas S.M."/>
            <person name="Robertson H.M."/>
            <person name="Bork P."/>
            <person name="Koonin E.V."/>
            <person name="Zdobnov E.M."/>
            <person name="Grigoriev I.V."/>
            <person name="Lynch M."/>
            <person name="Boore J.L."/>
        </authorList>
    </citation>
    <scope>NUCLEOTIDE SEQUENCE [LARGE SCALE GENOMIC DNA]</scope>
</reference>
<dbReference type="PROSITE" id="PS50871">
    <property type="entry name" value="C1Q"/>
    <property type="match status" value="1"/>
</dbReference>
<organism evidence="8 9">
    <name type="scientific">Daphnia pulex</name>
    <name type="common">Water flea</name>
    <dbReference type="NCBI Taxonomy" id="6669"/>
    <lineage>
        <taxon>Eukaryota</taxon>
        <taxon>Metazoa</taxon>
        <taxon>Ecdysozoa</taxon>
        <taxon>Arthropoda</taxon>
        <taxon>Crustacea</taxon>
        <taxon>Branchiopoda</taxon>
        <taxon>Diplostraca</taxon>
        <taxon>Cladocera</taxon>
        <taxon>Anomopoda</taxon>
        <taxon>Daphniidae</taxon>
        <taxon>Daphnia</taxon>
    </lineage>
</organism>
<evidence type="ECO:0000256" key="5">
    <source>
        <dbReference type="SAM" id="MobiDB-lite"/>
    </source>
</evidence>
<dbReference type="eggNOG" id="ENOG502SBZT">
    <property type="taxonomic scope" value="Eukaryota"/>
</dbReference>
<feature type="signal peptide" evidence="6">
    <location>
        <begin position="1"/>
        <end position="22"/>
    </location>
</feature>
<proteinExistence type="predicted"/>
<dbReference type="InterPro" id="IPR050822">
    <property type="entry name" value="Cerebellin_Synaptic_Org"/>
</dbReference>
<feature type="coiled-coil region" evidence="4">
    <location>
        <begin position="652"/>
        <end position="679"/>
    </location>
</feature>
<feature type="compositionally biased region" description="Basic and acidic residues" evidence="5">
    <location>
        <begin position="275"/>
        <end position="284"/>
    </location>
</feature>
<dbReference type="InterPro" id="IPR001073">
    <property type="entry name" value="C1q_dom"/>
</dbReference>
<accession>E9GLR4</accession>
<keyword evidence="2" id="KW-0964">Secreted</keyword>
<feature type="compositionally biased region" description="Polar residues" evidence="5">
    <location>
        <begin position="320"/>
        <end position="329"/>
    </location>
</feature>
<feature type="domain" description="C1q" evidence="7">
    <location>
        <begin position="754"/>
        <end position="902"/>
    </location>
</feature>
<dbReference type="Gene3D" id="2.60.120.40">
    <property type="match status" value="1"/>
</dbReference>
<keyword evidence="9" id="KW-1185">Reference proteome</keyword>
<name>E9GLR4_DAPPU</name>
<dbReference type="OrthoDB" id="6094022at2759"/>
<feature type="compositionally biased region" description="Basic and acidic residues" evidence="5">
    <location>
        <begin position="372"/>
        <end position="381"/>
    </location>
</feature>
<dbReference type="AlphaFoldDB" id="E9GLR4"/>
<evidence type="ECO:0000256" key="1">
    <source>
        <dbReference type="ARBA" id="ARBA00004613"/>
    </source>
</evidence>
<dbReference type="PANTHER" id="PTHR22923">
    <property type="entry name" value="CEREBELLIN-RELATED"/>
    <property type="match status" value="1"/>
</dbReference>
<evidence type="ECO:0000313" key="9">
    <source>
        <dbReference type="Proteomes" id="UP000000305"/>
    </source>
</evidence>
<gene>
    <name evidence="8" type="ORF">DAPPUDRAFT_244756</name>
</gene>
<feature type="compositionally biased region" description="Basic and acidic residues" evidence="5">
    <location>
        <begin position="291"/>
        <end position="319"/>
    </location>
</feature>
<evidence type="ECO:0000256" key="4">
    <source>
        <dbReference type="SAM" id="Coils"/>
    </source>
</evidence>
<dbReference type="KEGG" id="dpx:DAPPUDRAFT_244756"/>
<comment type="subcellular location">
    <subcellularLocation>
        <location evidence="1">Secreted</location>
    </subcellularLocation>
</comment>
<dbReference type="InterPro" id="IPR008983">
    <property type="entry name" value="Tumour_necrosis_fac-like_dom"/>
</dbReference>
<keyword evidence="3 6" id="KW-0732">Signal</keyword>
<dbReference type="PANTHER" id="PTHR22923:SF62">
    <property type="entry name" value="CVP18"/>
    <property type="match status" value="1"/>
</dbReference>
<evidence type="ECO:0000256" key="2">
    <source>
        <dbReference type="ARBA" id="ARBA00022525"/>
    </source>
</evidence>
<keyword evidence="4" id="KW-0175">Coiled coil</keyword>
<dbReference type="EMBL" id="GL732551">
    <property type="protein sequence ID" value="EFX79641.1"/>
    <property type="molecule type" value="Genomic_DNA"/>
</dbReference>
<feature type="region of interest" description="Disordered" evidence="5">
    <location>
        <begin position="270"/>
        <end position="381"/>
    </location>
</feature>
<dbReference type="HOGENOM" id="CLU_020234_0_0_1"/>